<gene>
    <name evidence="2" type="ORF">PPRIM_AZ9-3.1.T1280073</name>
</gene>
<feature type="transmembrane region" description="Helical" evidence="1">
    <location>
        <begin position="26"/>
        <end position="42"/>
    </location>
</feature>
<evidence type="ECO:0008006" key="4">
    <source>
        <dbReference type="Google" id="ProtNLM"/>
    </source>
</evidence>
<keyword evidence="1" id="KW-0472">Membrane</keyword>
<dbReference type="AlphaFoldDB" id="A0A8S1PRC6"/>
<keyword evidence="1" id="KW-0812">Transmembrane</keyword>
<accession>A0A8S1PRC6</accession>
<sequence>MTFLNYEIQIQFLNLIIQMPPNIQQSNYFILTATLLLMYYYLNQPLTLYTYQNISLNHHLNLQILNFIINTMNSSTLRLIYFNQYFINFYILTYLYTQYVLHLYFYYLIFNNYQNIFNISLNSSIFYNQIRKHYLIIFSINITSSLFLTLFRITFSLTQFQYNLINIKIMENMLSF</sequence>
<protein>
    <recommendedName>
        <fullName evidence="4">Transmembrane protein</fullName>
    </recommendedName>
</protein>
<evidence type="ECO:0000256" key="1">
    <source>
        <dbReference type="SAM" id="Phobius"/>
    </source>
</evidence>
<organism evidence="2 3">
    <name type="scientific">Paramecium primaurelia</name>
    <dbReference type="NCBI Taxonomy" id="5886"/>
    <lineage>
        <taxon>Eukaryota</taxon>
        <taxon>Sar</taxon>
        <taxon>Alveolata</taxon>
        <taxon>Ciliophora</taxon>
        <taxon>Intramacronucleata</taxon>
        <taxon>Oligohymenophorea</taxon>
        <taxon>Peniculida</taxon>
        <taxon>Parameciidae</taxon>
        <taxon>Paramecium</taxon>
    </lineage>
</organism>
<keyword evidence="1" id="KW-1133">Transmembrane helix</keyword>
<dbReference type="Proteomes" id="UP000688137">
    <property type="component" value="Unassembled WGS sequence"/>
</dbReference>
<evidence type="ECO:0000313" key="2">
    <source>
        <dbReference type="EMBL" id="CAD8105715.1"/>
    </source>
</evidence>
<reference evidence="2" key="1">
    <citation type="submission" date="2021-01" db="EMBL/GenBank/DDBJ databases">
        <authorList>
            <consortium name="Genoscope - CEA"/>
            <person name="William W."/>
        </authorList>
    </citation>
    <scope>NUCLEOTIDE SEQUENCE</scope>
</reference>
<feature type="transmembrane region" description="Helical" evidence="1">
    <location>
        <begin position="89"/>
        <end position="110"/>
    </location>
</feature>
<keyword evidence="3" id="KW-1185">Reference proteome</keyword>
<dbReference type="EMBL" id="CAJJDM010000131">
    <property type="protein sequence ID" value="CAD8105715.1"/>
    <property type="molecule type" value="Genomic_DNA"/>
</dbReference>
<evidence type="ECO:0000313" key="3">
    <source>
        <dbReference type="Proteomes" id="UP000688137"/>
    </source>
</evidence>
<feature type="transmembrane region" description="Helical" evidence="1">
    <location>
        <begin position="130"/>
        <end position="151"/>
    </location>
</feature>
<proteinExistence type="predicted"/>
<comment type="caution">
    <text evidence="2">The sequence shown here is derived from an EMBL/GenBank/DDBJ whole genome shotgun (WGS) entry which is preliminary data.</text>
</comment>
<name>A0A8S1PRC6_PARPR</name>